<reference evidence="2" key="1">
    <citation type="journal article" date="2021" name="Sci. Rep.">
        <title>Diploid genomic architecture of Nitzschia inconspicua, an elite biomass production diatom.</title>
        <authorList>
            <person name="Oliver A."/>
            <person name="Podell S."/>
            <person name="Pinowska A."/>
            <person name="Traller J.C."/>
            <person name="Smith S.R."/>
            <person name="McClure R."/>
            <person name="Beliaev A."/>
            <person name="Bohutskyi P."/>
            <person name="Hill E.A."/>
            <person name="Rabines A."/>
            <person name="Zheng H."/>
            <person name="Allen L.Z."/>
            <person name="Kuo A."/>
            <person name="Grigoriev I.V."/>
            <person name="Allen A.E."/>
            <person name="Hazlebeck D."/>
            <person name="Allen E.E."/>
        </authorList>
    </citation>
    <scope>NUCLEOTIDE SEQUENCE</scope>
    <source>
        <strain evidence="2">Hildebrandi</strain>
    </source>
</reference>
<gene>
    <name evidence="2" type="ORF">IV203_036681</name>
</gene>
<dbReference type="InterPro" id="IPR052936">
    <property type="entry name" value="Jasmonate_Hydroxylase-like"/>
</dbReference>
<keyword evidence="3" id="KW-1185">Reference proteome</keyword>
<comment type="caution">
    <text evidence="2">The sequence shown here is derived from an EMBL/GenBank/DDBJ whole genome shotgun (WGS) entry which is preliminary data.</text>
</comment>
<dbReference type="EMBL" id="JAGRRH010000013">
    <property type="protein sequence ID" value="KAG7361580.1"/>
    <property type="molecule type" value="Genomic_DNA"/>
</dbReference>
<dbReference type="PANTHER" id="PTHR37811">
    <property type="entry name" value="BLL5343 PROTEIN"/>
    <property type="match status" value="1"/>
</dbReference>
<dbReference type="AlphaFoldDB" id="A0A9K3LFN3"/>
<evidence type="ECO:0000313" key="2">
    <source>
        <dbReference type="EMBL" id="KAG7361580.1"/>
    </source>
</evidence>
<proteinExistence type="predicted"/>
<sequence>MSENRKELRYARSGTDNDRMEALPQPPGQTSITATETSCIAATPQPPYYAVIFTSIRRNDKSNKSDYSITADRMMELASRADGFLGVESVRDESKLGITVSYWRDLESIRVWKHNSEHLVAQEKGQREWYSAYTTRICKVERDYSHLF</sequence>
<dbReference type="PANTHER" id="PTHR37811:SF2">
    <property type="entry name" value="ABM DOMAIN-CONTAINING PROTEIN"/>
    <property type="match status" value="1"/>
</dbReference>
<dbReference type="InterPro" id="IPR025444">
    <property type="entry name" value="Monooxy_af470"/>
</dbReference>
<dbReference type="OrthoDB" id="10263341at2759"/>
<feature type="compositionally biased region" description="Basic and acidic residues" evidence="1">
    <location>
        <begin position="1"/>
        <end position="21"/>
    </location>
</feature>
<dbReference type="Pfam" id="PF13826">
    <property type="entry name" value="Monooxy_af470-like"/>
    <property type="match status" value="1"/>
</dbReference>
<name>A0A9K3LFN3_9STRA</name>
<dbReference type="Proteomes" id="UP000693970">
    <property type="component" value="Unassembled WGS sequence"/>
</dbReference>
<evidence type="ECO:0000313" key="3">
    <source>
        <dbReference type="Proteomes" id="UP000693970"/>
    </source>
</evidence>
<organism evidence="2 3">
    <name type="scientific">Nitzschia inconspicua</name>
    <dbReference type="NCBI Taxonomy" id="303405"/>
    <lineage>
        <taxon>Eukaryota</taxon>
        <taxon>Sar</taxon>
        <taxon>Stramenopiles</taxon>
        <taxon>Ochrophyta</taxon>
        <taxon>Bacillariophyta</taxon>
        <taxon>Bacillariophyceae</taxon>
        <taxon>Bacillariophycidae</taxon>
        <taxon>Bacillariales</taxon>
        <taxon>Bacillariaceae</taxon>
        <taxon>Nitzschia</taxon>
    </lineage>
</organism>
<protein>
    <submittedName>
        <fullName evidence="2">Extracellular polysaccharides biosynthesis protein</fullName>
    </submittedName>
</protein>
<accession>A0A9K3LFN3</accession>
<evidence type="ECO:0000256" key="1">
    <source>
        <dbReference type="SAM" id="MobiDB-lite"/>
    </source>
</evidence>
<reference evidence="2" key="2">
    <citation type="submission" date="2021-04" db="EMBL/GenBank/DDBJ databases">
        <authorList>
            <person name="Podell S."/>
        </authorList>
    </citation>
    <scope>NUCLEOTIDE SEQUENCE</scope>
    <source>
        <strain evidence="2">Hildebrandi</strain>
    </source>
</reference>
<feature type="region of interest" description="Disordered" evidence="1">
    <location>
        <begin position="1"/>
        <end position="32"/>
    </location>
</feature>